<evidence type="ECO:0008006" key="4">
    <source>
        <dbReference type="Google" id="ProtNLM"/>
    </source>
</evidence>
<evidence type="ECO:0000313" key="2">
    <source>
        <dbReference type="EMBL" id="PWN59976.1"/>
    </source>
</evidence>
<feature type="chain" id="PRO_5016423053" description="Conjugal transfer protein" evidence="1">
    <location>
        <begin position="19"/>
        <end position="214"/>
    </location>
</feature>
<dbReference type="AlphaFoldDB" id="A0A316WI67"/>
<feature type="signal peptide" evidence="1">
    <location>
        <begin position="1"/>
        <end position="18"/>
    </location>
</feature>
<dbReference type="OrthoDB" id="1256416at2"/>
<dbReference type="RefSeq" id="WP_109623821.1">
    <property type="nucleotide sequence ID" value="NZ_PPEI02000009.1"/>
</dbReference>
<dbReference type="EMBL" id="PPEI02000009">
    <property type="protein sequence ID" value="PWN59976.1"/>
    <property type="molecule type" value="Genomic_DNA"/>
</dbReference>
<sequence length="214" mass="23403">MKKIFFLFSVLLINYCYSQIPVTDAAANANLVYLNTQIATLNSNLATLNSTASSQKVEAVNTQKNTLDQLGLSKDQESLLWKVPGYLKQGMEIKNILKKENQVIQSISQINSSLNSSGISGEERSNIMSQAYSLLQSTGQIVDMAVSLMSDNSYRMDNNERRNYLKDIDNTLSSVLGMVNSLKGSANAAAAASKSSSSFKNNANKVLQKINVKN</sequence>
<protein>
    <recommendedName>
        <fullName evidence="4">Conjugal transfer protein</fullName>
    </recommendedName>
</protein>
<accession>A0A316WI67</accession>
<organism evidence="2 3">
    <name type="scientific">Chryseobacterium oncorhynchi</name>
    <dbReference type="NCBI Taxonomy" id="741074"/>
    <lineage>
        <taxon>Bacteria</taxon>
        <taxon>Pseudomonadati</taxon>
        <taxon>Bacteroidota</taxon>
        <taxon>Flavobacteriia</taxon>
        <taxon>Flavobacteriales</taxon>
        <taxon>Weeksellaceae</taxon>
        <taxon>Chryseobacterium group</taxon>
        <taxon>Chryseobacterium</taxon>
    </lineage>
</organism>
<evidence type="ECO:0000256" key="1">
    <source>
        <dbReference type="SAM" id="SignalP"/>
    </source>
</evidence>
<keyword evidence="3" id="KW-1185">Reference proteome</keyword>
<comment type="caution">
    <text evidence="2">The sequence shown here is derived from an EMBL/GenBank/DDBJ whole genome shotgun (WGS) entry which is preliminary data.</text>
</comment>
<name>A0A316WI67_9FLAO</name>
<proteinExistence type="predicted"/>
<reference evidence="2" key="1">
    <citation type="submission" date="2018-04" db="EMBL/GenBank/DDBJ databases">
        <title>Draft Genome Sequences of Chryseobacterium lactis NCTC11390T isolated from milk, Chryseobacterium oncorhynchi 701B-08T from rainbow trout, and Chryseobacterium viscerum 687B-08T from diseased fish.</title>
        <authorList>
            <person name="Jeong J.-J."/>
            <person name="Lee Y.J."/>
            <person name="Pathiraja D."/>
            <person name="Park B."/>
            <person name="Choi I.-G."/>
            <person name="Kim K.D."/>
        </authorList>
    </citation>
    <scope>NUCLEOTIDE SEQUENCE [LARGE SCALE GENOMIC DNA]</scope>
    <source>
        <strain evidence="2">701B-08</strain>
    </source>
</reference>
<dbReference type="Proteomes" id="UP000236182">
    <property type="component" value="Unassembled WGS sequence"/>
</dbReference>
<gene>
    <name evidence="2" type="ORF">C1638_020630</name>
</gene>
<keyword evidence="1" id="KW-0732">Signal</keyword>
<evidence type="ECO:0000313" key="3">
    <source>
        <dbReference type="Proteomes" id="UP000236182"/>
    </source>
</evidence>